<organism evidence="4 5">
    <name type="scientific">Desulfococcus multivorans DSM 2059</name>
    <dbReference type="NCBI Taxonomy" id="1121405"/>
    <lineage>
        <taxon>Bacteria</taxon>
        <taxon>Pseudomonadati</taxon>
        <taxon>Thermodesulfobacteriota</taxon>
        <taxon>Desulfobacteria</taxon>
        <taxon>Desulfobacterales</taxon>
        <taxon>Desulfococcaceae</taxon>
        <taxon>Desulfococcus</taxon>
    </lineage>
</organism>
<dbReference type="Proteomes" id="UP000014977">
    <property type="component" value="Unassembled WGS sequence"/>
</dbReference>
<dbReference type="OrthoDB" id="9763290at2"/>
<reference evidence="4 5" key="1">
    <citation type="journal article" date="2013" name="Genome Announc.">
        <title>Draft genome sequences for three mercury-methylating, sulfate-reducing bacteria.</title>
        <authorList>
            <person name="Brown S.D."/>
            <person name="Hurt R.A.Jr."/>
            <person name="Gilmour C.C."/>
            <person name="Elias D.A."/>
        </authorList>
    </citation>
    <scope>NUCLEOTIDE SEQUENCE [LARGE SCALE GENOMIC DNA]</scope>
    <source>
        <strain evidence="4 5">DSM 2059</strain>
    </source>
</reference>
<dbReference type="InterPro" id="IPR029055">
    <property type="entry name" value="Ntn_hydrolases_N"/>
</dbReference>
<dbReference type="AlphaFoldDB" id="S7TAK1"/>
<dbReference type="EMBL" id="ATHJ01000119">
    <property type="protein sequence ID" value="EPR34157.1"/>
    <property type="molecule type" value="Genomic_DNA"/>
</dbReference>
<evidence type="ECO:0000313" key="4">
    <source>
        <dbReference type="EMBL" id="EPR34157.1"/>
    </source>
</evidence>
<dbReference type="RefSeq" id="WP_020878502.1">
    <property type="nucleotide sequence ID" value="NZ_ATHJ01000119.1"/>
</dbReference>
<dbReference type="eggNOG" id="COG0034">
    <property type="taxonomic scope" value="Bacteria"/>
</dbReference>
<protein>
    <submittedName>
        <fullName evidence="4">Glutamine amidotransferase-like protein</fullName>
    </submittedName>
</protein>
<keyword evidence="1 4" id="KW-0808">Transferase</keyword>
<dbReference type="STRING" id="897.B2D07_13680"/>
<feature type="domain" description="Glutamine amidotransferase type-2" evidence="3">
    <location>
        <begin position="2"/>
        <end position="306"/>
    </location>
</feature>
<dbReference type="PROSITE" id="PS51278">
    <property type="entry name" value="GATASE_TYPE_2"/>
    <property type="match status" value="1"/>
</dbReference>
<name>S7TAK1_DESML</name>
<dbReference type="SUPFAM" id="SSF56235">
    <property type="entry name" value="N-terminal nucleophile aminohydrolases (Ntn hydrolases)"/>
    <property type="match status" value="1"/>
</dbReference>
<keyword evidence="2 4" id="KW-0315">Glutamine amidotransferase</keyword>
<evidence type="ECO:0000256" key="1">
    <source>
        <dbReference type="ARBA" id="ARBA00022679"/>
    </source>
</evidence>
<evidence type="ECO:0000256" key="2">
    <source>
        <dbReference type="ARBA" id="ARBA00022962"/>
    </source>
</evidence>
<dbReference type="InterPro" id="IPR017932">
    <property type="entry name" value="GATase_2_dom"/>
</dbReference>
<comment type="caution">
    <text evidence="4">The sequence shown here is derived from an EMBL/GenBank/DDBJ whole genome shotgun (WGS) entry which is preliminary data.</text>
</comment>
<proteinExistence type="predicted"/>
<gene>
    <name evidence="4" type="ORF">dsmv_3369</name>
</gene>
<sequence length="306" mass="33338">MCAIAGILFKNDRRGNFNLTTGEALTLILDATLHRGPDSAGWALYQDPMPGQLRMRFFIPKGGDAKIETDKVRHVLTGEGVDVVAAAPLGCTIGVTARFAGDLLALTRAVEHRVRLVSMGERLDVIKDVGQPLDLASRYGIGDFNGAHGIAHIRLATESGVHPDTAHPFWACGFADIATVHNGQITNYWIMRRRLERRGMTFQTENDTELIAVYLAYRMSSGASLEAALETSLADLDGTFSYLVATRDAIGYAKDKLAAKPMVKYEDDDMIVISSEEVGINRLFPGRALATTEPAPLTCGLWSRSQ</sequence>
<accession>S7TAK1</accession>
<dbReference type="GO" id="GO:0016740">
    <property type="term" value="F:transferase activity"/>
    <property type="evidence" value="ECO:0007669"/>
    <property type="project" value="UniProtKB-KW"/>
</dbReference>
<dbReference type="Pfam" id="PF13522">
    <property type="entry name" value="GATase_6"/>
    <property type="match status" value="1"/>
</dbReference>
<evidence type="ECO:0000313" key="5">
    <source>
        <dbReference type="Proteomes" id="UP000014977"/>
    </source>
</evidence>
<keyword evidence="5" id="KW-1185">Reference proteome</keyword>
<dbReference type="Gene3D" id="3.60.20.10">
    <property type="entry name" value="Glutamine Phosphoribosylpyrophosphate, subunit 1, domain 1"/>
    <property type="match status" value="1"/>
</dbReference>
<dbReference type="PANTHER" id="PTHR11907">
    <property type="entry name" value="AMIDOPHOSPHORIBOSYLTRANSFERASE"/>
    <property type="match status" value="1"/>
</dbReference>
<evidence type="ECO:0000259" key="3">
    <source>
        <dbReference type="PROSITE" id="PS51278"/>
    </source>
</evidence>